<evidence type="ECO:0000313" key="3">
    <source>
        <dbReference type="Proteomes" id="UP000749740"/>
    </source>
</evidence>
<feature type="transmembrane region" description="Helical" evidence="1">
    <location>
        <begin position="12"/>
        <end position="35"/>
    </location>
</feature>
<keyword evidence="1" id="KW-1133">Transmembrane helix</keyword>
<organism evidence="2 3">
    <name type="scientific">Rhizobium lentis</name>
    <dbReference type="NCBI Taxonomy" id="1138194"/>
    <lineage>
        <taxon>Bacteria</taxon>
        <taxon>Pseudomonadati</taxon>
        <taxon>Pseudomonadota</taxon>
        <taxon>Alphaproteobacteria</taxon>
        <taxon>Hyphomicrobiales</taxon>
        <taxon>Rhizobiaceae</taxon>
        <taxon>Rhizobium/Agrobacterium group</taxon>
        <taxon>Rhizobium</taxon>
    </lineage>
</organism>
<reference evidence="2" key="1">
    <citation type="submission" date="2020-04" db="EMBL/GenBank/DDBJ databases">
        <title>Global-level population genomics: horizontal gene transfer, symbiosis and evolution in Rhizobia.</title>
        <authorList>
            <person name="Gai Y."/>
        </authorList>
    </citation>
    <scope>NUCLEOTIDE SEQUENCE</scope>
    <source>
        <strain evidence="2">BLR57</strain>
    </source>
</reference>
<evidence type="ECO:0000256" key="1">
    <source>
        <dbReference type="SAM" id="Phobius"/>
    </source>
</evidence>
<proteinExistence type="predicted"/>
<keyword evidence="1" id="KW-0812">Transmembrane</keyword>
<accession>A0A9Q3MHH2</accession>
<sequence>MWASRIIKFTWTAIFSAIFIVLAFILLSTISMFILNPDRIGVTFPERAISDAAYLTGGSQNEIDGECSIKGSYFDKSVSCAMRRTQHGKITDTILLEYTLMFDSIMSIADHWENVE</sequence>
<dbReference type="Proteomes" id="UP000749740">
    <property type="component" value="Unassembled WGS sequence"/>
</dbReference>
<evidence type="ECO:0000313" key="2">
    <source>
        <dbReference type="EMBL" id="MBX5026770.1"/>
    </source>
</evidence>
<comment type="caution">
    <text evidence="2">The sequence shown here is derived from an EMBL/GenBank/DDBJ whole genome shotgun (WGS) entry which is preliminary data.</text>
</comment>
<keyword evidence="1" id="KW-0472">Membrane</keyword>
<protein>
    <submittedName>
        <fullName evidence="2">Uncharacterized protein</fullName>
    </submittedName>
</protein>
<gene>
    <name evidence="2" type="ORF">HJB63_30095</name>
</gene>
<dbReference type="AlphaFoldDB" id="A0A9Q3MHH2"/>
<dbReference type="EMBL" id="JABDYC010000016">
    <property type="protein sequence ID" value="MBX5026770.1"/>
    <property type="molecule type" value="Genomic_DNA"/>
</dbReference>
<name>A0A9Q3MHH2_9HYPH</name>